<evidence type="ECO:0000313" key="6">
    <source>
        <dbReference type="Proteomes" id="UP001345963"/>
    </source>
</evidence>
<gene>
    <name evidence="5" type="ORF">ATANTOWER_011552</name>
</gene>
<dbReference type="PANTHER" id="PTHR22923:SF89">
    <property type="entry name" value="CEREBELLIN 18"/>
    <property type="match status" value="1"/>
</dbReference>
<sequence>MRISFTNSPQVETAFLNRKREQLNRTMGVLPLVLLSGSLFLCGRVAALSSAMDVLRQDALQWNGSLTCSKWDCDCPFYRQRGCCCAANEMYQVEEESFKRIKYLWQKIISLNSSVNSLSDGFKVSFKATMIPNMAIEIPGTTERCFGPFNTNVPIPFPHVTLNSGNGYNPSMGVFTALCRGVYMFSFTTYSSVGEGGRLYHKVQLMKNGRMVVSVWENNREDAEDSATQVVVMEMQRGDQVYLELLSGRKLCTNMEYNIFTGHIVYPYTV</sequence>
<dbReference type="SMART" id="SM00110">
    <property type="entry name" value="C1Q"/>
    <property type="match status" value="1"/>
</dbReference>
<reference evidence="5 6" key="1">
    <citation type="submission" date="2021-07" db="EMBL/GenBank/DDBJ databases">
        <authorList>
            <person name="Palmer J.M."/>
        </authorList>
    </citation>
    <scope>NUCLEOTIDE SEQUENCE [LARGE SCALE GENOMIC DNA]</scope>
    <source>
        <strain evidence="5 6">AT_MEX2019</strain>
        <tissue evidence="5">Muscle</tissue>
    </source>
</reference>
<organism evidence="5 6">
    <name type="scientific">Ataeniobius toweri</name>
    <dbReference type="NCBI Taxonomy" id="208326"/>
    <lineage>
        <taxon>Eukaryota</taxon>
        <taxon>Metazoa</taxon>
        <taxon>Chordata</taxon>
        <taxon>Craniata</taxon>
        <taxon>Vertebrata</taxon>
        <taxon>Euteleostomi</taxon>
        <taxon>Actinopterygii</taxon>
        <taxon>Neopterygii</taxon>
        <taxon>Teleostei</taxon>
        <taxon>Neoteleostei</taxon>
        <taxon>Acanthomorphata</taxon>
        <taxon>Ovalentaria</taxon>
        <taxon>Atherinomorphae</taxon>
        <taxon>Cyprinodontiformes</taxon>
        <taxon>Goodeidae</taxon>
        <taxon>Ataeniobius</taxon>
    </lineage>
</organism>
<feature type="domain" description="C1q" evidence="4">
    <location>
        <begin position="119"/>
        <end position="270"/>
    </location>
</feature>
<name>A0ABU7B131_9TELE</name>
<dbReference type="PROSITE" id="PS50871">
    <property type="entry name" value="C1Q"/>
    <property type="match status" value="1"/>
</dbReference>
<dbReference type="PRINTS" id="PR00007">
    <property type="entry name" value="COMPLEMNTC1Q"/>
</dbReference>
<dbReference type="SUPFAM" id="SSF49842">
    <property type="entry name" value="TNF-like"/>
    <property type="match status" value="1"/>
</dbReference>
<evidence type="ECO:0000259" key="4">
    <source>
        <dbReference type="PROSITE" id="PS50871"/>
    </source>
</evidence>
<comment type="caution">
    <text evidence="5">The sequence shown here is derived from an EMBL/GenBank/DDBJ whole genome shotgun (WGS) entry which is preliminary data.</text>
</comment>
<dbReference type="InterPro" id="IPR008983">
    <property type="entry name" value="Tumour_necrosis_fac-like_dom"/>
</dbReference>
<protein>
    <recommendedName>
        <fullName evidence="4">C1q domain-containing protein</fullName>
    </recommendedName>
</protein>
<dbReference type="InterPro" id="IPR001073">
    <property type="entry name" value="C1q_dom"/>
</dbReference>
<keyword evidence="2" id="KW-0964">Secreted</keyword>
<proteinExistence type="predicted"/>
<dbReference type="PANTHER" id="PTHR22923">
    <property type="entry name" value="CEREBELLIN-RELATED"/>
    <property type="match status" value="1"/>
</dbReference>
<dbReference type="InterPro" id="IPR050822">
    <property type="entry name" value="Cerebellin_Synaptic_Org"/>
</dbReference>
<dbReference type="Gene3D" id="2.60.120.40">
    <property type="match status" value="1"/>
</dbReference>
<keyword evidence="6" id="KW-1185">Reference proteome</keyword>
<evidence type="ECO:0000256" key="3">
    <source>
        <dbReference type="ARBA" id="ARBA00022729"/>
    </source>
</evidence>
<keyword evidence="3" id="KW-0732">Signal</keyword>
<evidence type="ECO:0000256" key="1">
    <source>
        <dbReference type="ARBA" id="ARBA00004613"/>
    </source>
</evidence>
<dbReference type="Proteomes" id="UP001345963">
    <property type="component" value="Unassembled WGS sequence"/>
</dbReference>
<dbReference type="EMBL" id="JAHUTI010039341">
    <property type="protein sequence ID" value="MED6243994.1"/>
    <property type="molecule type" value="Genomic_DNA"/>
</dbReference>
<comment type="subcellular location">
    <subcellularLocation>
        <location evidence="1">Secreted</location>
    </subcellularLocation>
</comment>
<accession>A0ABU7B131</accession>
<evidence type="ECO:0000256" key="2">
    <source>
        <dbReference type="ARBA" id="ARBA00022525"/>
    </source>
</evidence>
<dbReference type="Pfam" id="PF00386">
    <property type="entry name" value="C1q"/>
    <property type="match status" value="1"/>
</dbReference>
<evidence type="ECO:0000313" key="5">
    <source>
        <dbReference type="EMBL" id="MED6243994.1"/>
    </source>
</evidence>